<dbReference type="InterPro" id="IPR006860">
    <property type="entry name" value="FecR"/>
</dbReference>
<sequence>MLLVYKSFEKGTISIKMKDYEGFTADEFASDDDFIRWVTAPGTRPDLDKFWKEWIATHPAQMDEIEEARLMIQAVMEEPQFLPAQDLQDKVWQRIRQTAQVPEPAPQPVSLWSHWYSKAAAVAIILGLGWWVSHQSRTFHMTNVKIAQGDGVVLKTKENDTSLPITIELDDQSIVVLQPGSQLQYPEHFKKGVREVDLVGEAFFEVKKDPDRPFLVYTDEIVTRVLGTSFTVRNYPADVRVSVKTGKVSVLKDSNANESQEASGTVEGVILTPNQQVVYARQEKKMTKSLVEDPNVLTPVAKQEFEFTDTSVATVFQAIKDAYGVEIVYDEQVLANCHLTASLTDVSLHDKLSLICKAINATYAIIDSHIVIYGKGCANP</sequence>
<evidence type="ECO:0000259" key="2">
    <source>
        <dbReference type="Pfam" id="PF16344"/>
    </source>
</evidence>
<dbReference type="PANTHER" id="PTHR30273">
    <property type="entry name" value="PERIPLASMIC SIGNAL SENSOR AND SIGMA FACTOR ACTIVATOR FECR-RELATED"/>
    <property type="match status" value="1"/>
</dbReference>
<proteinExistence type="predicted"/>
<dbReference type="InterPro" id="IPR032508">
    <property type="entry name" value="FecR_C"/>
</dbReference>
<dbReference type="Pfam" id="PF04773">
    <property type="entry name" value="FecR"/>
    <property type="match status" value="1"/>
</dbReference>
<reference evidence="4" key="1">
    <citation type="submission" date="2018-09" db="EMBL/GenBank/DDBJ databases">
        <title>Chryseolinea sp. KIS68-18 isolated from soil.</title>
        <authorList>
            <person name="Weon H.-Y."/>
            <person name="Kwon S.-W."/>
            <person name="Lee S.A."/>
        </authorList>
    </citation>
    <scope>NUCLEOTIDE SEQUENCE [LARGE SCALE GENOMIC DNA]</scope>
    <source>
        <strain evidence="4">KIS68-18</strain>
    </source>
</reference>
<protein>
    <submittedName>
        <fullName evidence="3">FecR family protein</fullName>
    </submittedName>
</protein>
<dbReference type="Gene3D" id="3.55.50.30">
    <property type="match status" value="1"/>
</dbReference>
<dbReference type="KEGG" id="chk:D4L85_05320"/>
<keyword evidence="4" id="KW-1185">Reference proteome</keyword>
<dbReference type="AlphaFoldDB" id="A0A385SGM5"/>
<organism evidence="3 4">
    <name type="scientific">Chryseolinea soli</name>
    <dbReference type="NCBI Taxonomy" id="2321403"/>
    <lineage>
        <taxon>Bacteria</taxon>
        <taxon>Pseudomonadati</taxon>
        <taxon>Bacteroidota</taxon>
        <taxon>Cytophagia</taxon>
        <taxon>Cytophagales</taxon>
        <taxon>Fulvivirgaceae</taxon>
        <taxon>Chryseolinea</taxon>
    </lineage>
</organism>
<accession>A0A385SGM5</accession>
<dbReference type="GO" id="GO:0016989">
    <property type="term" value="F:sigma factor antagonist activity"/>
    <property type="evidence" value="ECO:0007669"/>
    <property type="project" value="TreeGrafter"/>
</dbReference>
<feature type="domain" description="FecR protein" evidence="1">
    <location>
        <begin position="166"/>
        <end position="248"/>
    </location>
</feature>
<evidence type="ECO:0000313" key="3">
    <source>
        <dbReference type="EMBL" id="AYB30032.1"/>
    </source>
</evidence>
<feature type="domain" description="Protein FecR C-terminal" evidence="2">
    <location>
        <begin position="305"/>
        <end position="372"/>
    </location>
</feature>
<dbReference type="Gene3D" id="2.60.120.1440">
    <property type="match status" value="1"/>
</dbReference>
<dbReference type="PANTHER" id="PTHR30273:SF2">
    <property type="entry name" value="PROTEIN FECR"/>
    <property type="match status" value="1"/>
</dbReference>
<dbReference type="PIRSF" id="PIRSF018266">
    <property type="entry name" value="FecR"/>
    <property type="match status" value="1"/>
</dbReference>
<dbReference type="Proteomes" id="UP000266183">
    <property type="component" value="Chromosome"/>
</dbReference>
<dbReference type="Pfam" id="PF16344">
    <property type="entry name" value="FecR_C"/>
    <property type="match status" value="1"/>
</dbReference>
<dbReference type="EMBL" id="CP032382">
    <property type="protein sequence ID" value="AYB30032.1"/>
    <property type="molecule type" value="Genomic_DNA"/>
</dbReference>
<dbReference type="InterPro" id="IPR012373">
    <property type="entry name" value="Ferrdict_sens_TM"/>
</dbReference>
<name>A0A385SGM5_9BACT</name>
<gene>
    <name evidence="3" type="ORF">D4L85_05320</name>
</gene>
<evidence type="ECO:0000259" key="1">
    <source>
        <dbReference type="Pfam" id="PF04773"/>
    </source>
</evidence>
<evidence type="ECO:0000313" key="4">
    <source>
        <dbReference type="Proteomes" id="UP000266183"/>
    </source>
</evidence>